<gene>
    <name evidence="2" type="ORF">Daesc_005038</name>
</gene>
<dbReference type="Pfam" id="PF15365">
    <property type="entry name" value="PNRC"/>
    <property type="match status" value="1"/>
</dbReference>
<feature type="compositionally biased region" description="Polar residues" evidence="1">
    <location>
        <begin position="87"/>
        <end position="98"/>
    </location>
</feature>
<dbReference type="Proteomes" id="UP001369815">
    <property type="component" value="Unassembled WGS sequence"/>
</dbReference>
<dbReference type="EMBL" id="JBANMG010000005">
    <property type="protein sequence ID" value="KAK6952744.1"/>
    <property type="molecule type" value="Genomic_DNA"/>
</dbReference>
<feature type="compositionally biased region" description="Polar residues" evidence="1">
    <location>
        <begin position="19"/>
        <end position="31"/>
    </location>
</feature>
<feature type="compositionally biased region" description="Low complexity" evidence="1">
    <location>
        <begin position="302"/>
        <end position="315"/>
    </location>
</feature>
<accession>A0AAX6MJT3</accession>
<evidence type="ECO:0000256" key="1">
    <source>
        <dbReference type="SAM" id="MobiDB-lite"/>
    </source>
</evidence>
<feature type="compositionally biased region" description="Low complexity" evidence="1">
    <location>
        <begin position="262"/>
        <end position="271"/>
    </location>
</feature>
<comment type="caution">
    <text evidence="2">The sequence shown here is derived from an EMBL/GenBank/DDBJ whole genome shotgun (WGS) entry which is preliminary data.</text>
</comment>
<sequence length="398" mass="43555">MQEGLEQKQTPNRRRQGGRSRNTPKQTTYASENDVPRRKSGHNGSPSTPISEVVEAFRASSTSQKPRSKKKKNGNKQPRASDRVVSPGQNNPDCSSPSAPIFAGSTFHASPAPSALPIPSFLNRSEPDSPGMKAPSSPEQELSCTTSDSDEAGSPSPMTRATESPLELFFRADRAEKEKAQARRASSVHTSAINLSPLSLSHQSSKDLPTSPLDTTPSQTRRPNYHKRTTVLGISADELDGNPGEPVGPAFSTPYQERMRAARSNQSSARSTNKVLQNQDFNHSDDLKRYLFTGRLGDNEEPSQQPSSPPNQAAQHHSPQHRKPFEQIRPTQCHSPPRHLPRGMFPMSVLTASAQNGQPTAPPVDAQLTPCHTNQVTLMEDELRRILKLNPSRALSLH</sequence>
<feature type="compositionally biased region" description="Low complexity" evidence="1">
    <location>
        <begin position="109"/>
        <end position="120"/>
    </location>
</feature>
<feature type="compositionally biased region" description="Basic and acidic residues" evidence="1">
    <location>
        <begin position="170"/>
        <end position="181"/>
    </location>
</feature>
<feature type="region of interest" description="Disordered" evidence="1">
    <location>
        <begin position="1"/>
        <end position="283"/>
    </location>
</feature>
<keyword evidence="3" id="KW-1185">Reference proteome</keyword>
<protein>
    <recommendedName>
        <fullName evidence="4">Proteophosphoglycan 5</fullName>
    </recommendedName>
</protein>
<feature type="compositionally biased region" description="Polar residues" evidence="1">
    <location>
        <begin position="272"/>
        <end position="281"/>
    </location>
</feature>
<feature type="compositionally biased region" description="Polar residues" evidence="1">
    <location>
        <begin position="187"/>
        <end position="222"/>
    </location>
</feature>
<evidence type="ECO:0008006" key="4">
    <source>
        <dbReference type="Google" id="ProtNLM"/>
    </source>
</evidence>
<feature type="region of interest" description="Disordered" evidence="1">
    <location>
        <begin position="296"/>
        <end position="344"/>
    </location>
</feature>
<name>A0AAX6MJT3_9PEZI</name>
<evidence type="ECO:0000313" key="2">
    <source>
        <dbReference type="EMBL" id="KAK6952744.1"/>
    </source>
</evidence>
<dbReference type="AlphaFoldDB" id="A0AAX6MJT3"/>
<proteinExistence type="predicted"/>
<reference evidence="2 3" key="1">
    <citation type="journal article" date="2024" name="Front Chem Biol">
        <title>Unveiling the potential of Daldinia eschscholtzii MFLUCC 19-0629 through bioactivity and bioinformatics studies for enhanced sustainable agriculture production.</title>
        <authorList>
            <person name="Brooks S."/>
            <person name="Weaver J.A."/>
            <person name="Klomchit A."/>
            <person name="Alharthi S.A."/>
            <person name="Onlamun T."/>
            <person name="Nurani R."/>
            <person name="Vong T.K."/>
            <person name="Alberti F."/>
            <person name="Greco C."/>
        </authorList>
    </citation>
    <scope>NUCLEOTIDE SEQUENCE [LARGE SCALE GENOMIC DNA]</scope>
    <source>
        <strain evidence="2">MFLUCC 19-0629</strain>
    </source>
</reference>
<evidence type="ECO:0000313" key="3">
    <source>
        <dbReference type="Proteomes" id="UP001369815"/>
    </source>
</evidence>
<dbReference type="GO" id="GO:0016071">
    <property type="term" value="P:mRNA metabolic process"/>
    <property type="evidence" value="ECO:0007669"/>
    <property type="project" value="UniProtKB-ARBA"/>
</dbReference>
<organism evidence="2 3">
    <name type="scientific">Daldinia eschscholtzii</name>
    <dbReference type="NCBI Taxonomy" id="292717"/>
    <lineage>
        <taxon>Eukaryota</taxon>
        <taxon>Fungi</taxon>
        <taxon>Dikarya</taxon>
        <taxon>Ascomycota</taxon>
        <taxon>Pezizomycotina</taxon>
        <taxon>Sordariomycetes</taxon>
        <taxon>Xylariomycetidae</taxon>
        <taxon>Xylariales</taxon>
        <taxon>Hypoxylaceae</taxon>
        <taxon>Daldinia</taxon>
    </lineage>
</organism>
<feature type="compositionally biased region" description="Polar residues" evidence="1">
    <location>
        <begin position="137"/>
        <end position="147"/>
    </location>
</feature>
<dbReference type="InterPro" id="IPR028322">
    <property type="entry name" value="PNRC-like_rgn"/>
</dbReference>